<dbReference type="PROSITE" id="PS00723">
    <property type="entry name" value="POLYPRENYL_SYNTHASE_1"/>
    <property type="match status" value="1"/>
</dbReference>
<evidence type="ECO:0000256" key="3">
    <source>
        <dbReference type="ARBA" id="ARBA00022679"/>
    </source>
</evidence>
<dbReference type="InterPro" id="IPR033749">
    <property type="entry name" value="Polyprenyl_synt_CS"/>
</dbReference>
<dbReference type="SFLD" id="SFLDS00005">
    <property type="entry name" value="Isoprenoid_Synthase_Type_I"/>
    <property type="match status" value="1"/>
</dbReference>
<gene>
    <name evidence="7" type="ORF">DFR58_12745</name>
</gene>
<dbReference type="PANTHER" id="PTHR12001:SF69">
    <property type="entry name" value="ALL TRANS-POLYPRENYL-DIPHOSPHATE SYNTHASE PDSS1"/>
    <property type="match status" value="1"/>
</dbReference>
<comment type="cofactor">
    <cofactor evidence="1">
        <name>Mg(2+)</name>
        <dbReference type="ChEBI" id="CHEBI:18420"/>
    </cofactor>
</comment>
<evidence type="ECO:0000256" key="2">
    <source>
        <dbReference type="ARBA" id="ARBA00006706"/>
    </source>
</evidence>
<keyword evidence="5" id="KW-0460">Magnesium</keyword>
<evidence type="ECO:0000256" key="5">
    <source>
        <dbReference type="ARBA" id="ARBA00022842"/>
    </source>
</evidence>
<dbReference type="SUPFAM" id="SSF48576">
    <property type="entry name" value="Terpenoid synthases"/>
    <property type="match status" value="1"/>
</dbReference>
<evidence type="ECO:0000256" key="4">
    <source>
        <dbReference type="ARBA" id="ARBA00022723"/>
    </source>
</evidence>
<dbReference type="Gene3D" id="1.10.600.10">
    <property type="entry name" value="Farnesyl Diphosphate Synthase"/>
    <property type="match status" value="1"/>
</dbReference>
<organism evidence="7 8">
    <name type="scientific">Anaerobacterium chartisolvens</name>
    <dbReference type="NCBI Taxonomy" id="1297424"/>
    <lineage>
        <taxon>Bacteria</taxon>
        <taxon>Bacillati</taxon>
        <taxon>Bacillota</taxon>
        <taxon>Clostridia</taxon>
        <taxon>Eubacteriales</taxon>
        <taxon>Oscillospiraceae</taxon>
        <taxon>Anaerobacterium</taxon>
    </lineage>
</organism>
<accession>A0A369AP75</accession>
<dbReference type="RefSeq" id="WP_242987721.1">
    <property type="nucleotide sequence ID" value="NZ_QPJT01000027.1"/>
</dbReference>
<evidence type="ECO:0000256" key="6">
    <source>
        <dbReference type="RuleBase" id="RU004466"/>
    </source>
</evidence>
<comment type="caution">
    <text evidence="7">The sequence shown here is derived from an EMBL/GenBank/DDBJ whole genome shotgun (WGS) entry which is preliminary data.</text>
</comment>
<protein>
    <submittedName>
        <fullName evidence="7">Heptaprenyl diphosphate synthase</fullName>
    </submittedName>
</protein>
<dbReference type="EMBL" id="QPJT01000027">
    <property type="protein sequence ID" value="RCX11169.1"/>
    <property type="molecule type" value="Genomic_DNA"/>
</dbReference>
<keyword evidence="3 6" id="KW-0808">Transferase</keyword>
<dbReference type="GO" id="GO:0046872">
    <property type="term" value="F:metal ion binding"/>
    <property type="evidence" value="ECO:0007669"/>
    <property type="project" value="UniProtKB-KW"/>
</dbReference>
<dbReference type="CDD" id="cd00685">
    <property type="entry name" value="Trans_IPPS_HT"/>
    <property type="match status" value="1"/>
</dbReference>
<dbReference type="Pfam" id="PF00348">
    <property type="entry name" value="polyprenyl_synt"/>
    <property type="match status" value="1"/>
</dbReference>
<keyword evidence="8" id="KW-1185">Reference proteome</keyword>
<dbReference type="GO" id="GO:0004659">
    <property type="term" value="F:prenyltransferase activity"/>
    <property type="evidence" value="ECO:0007669"/>
    <property type="project" value="InterPro"/>
</dbReference>
<dbReference type="GO" id="GO:0008299">
    <property type="term" value="P:isoprenoid biosynthetic process"/>
    <property type="evidence" value="ECO:0007669"/>
    <property type="project" value="InterPro"/>
</dbReference>
<dbReference type="Proteomes" id="UP000253034">
    <property type="component" value="Unassembled WGS sequence"/>
</dbReference>
<dbReference type="AlphaFoldDB" id="A0A369AP75"/>
<dbReference type="InterPro" id="IPR000092">
    <property type="entry name" value="Polyprenyl_synt"/>
</dbReference>
<keyword evidence="4" id="KW-0479">Metal-binding</keyword>
<evidence type="ECO:0000313" key="7">
    <source>
        <dbReference type="EMBL" id="RCX11169.1"/>
    </source>
</evidence>
<sequence>MLWDKYPDIYSQLSLTEKLISDNMRSRNKLLSSVVSELVGAGGKRLRPAFVIISAKFGKYNAGKVIPMAGALELLHTATLVHDDVIDCSSLRRGKATVSEKYGNDMAIYTGDFLFTKAVMMLSAGIPLDRLELVARAVKTICEGEVDQYQDRYRLDVSVLSYLKRISRKTAVLFASACSVGSHLAKCSVPVCKNLARFGFCYGMAFQIRDDLNNFLSKAQSEGKPVGSDIAKGVLTLPVIYAINESEEIKSLVGDLFERKGQLPQAGIERITGLIAEAGGMRRSEKMLESYINRASRLLGRLPANKYNDIFTELLQQLQQL</sequence>
<dbReference type="PROSITE" id="PS00444">
    <property type="entry name" value="POLYPRENYL_SYNTHASE_2"/>
    <property type="match status" value="1"/>
</dbReference>
<proteinExistence type="inferred from homology"/>
<dbReference type="PANTHER" id="PTHR12001">
    <property type="entry name" value="GERANYLGERANYL PYROPHOSPHATE SYNTHASE"/>
    <property type="match status" value="1"/>
</dbReference>
<dbReference type="InterPro" id="IPR008949">
    <property type="entry name" value="Isoprenoid_synthase_dom_sf"/>
</dbReference>
<evidence type="ECO:0000313" key="8">
    <source>
        <dbReference type="Proteomes" id="UP000253034"/>
    </source>
</evidence>
<name>A0A369AP75_9FIRM</name>
<reference evidence="7 8" key="1">
    <citation type="submission" date="2018-07" db="EMBL/GenBank/DDBJ databases">
        <title>Genomic Encyclopedia of Type Strains, Phase IV (KMG-IV): sequencing the most valuable type-strain genomes for metagenomic binning, comparative biology and taxonomic classification.</title>
        <authorList>
            <person name="Goeker M."/>
        </authorList>
    </citation>
    <scope>NUCLEOTIDE SEQUENCE [LARGE SCALE GENOMIC DNA]</scope>
    <source>
        <strain evidence="7 8">DSM 27016</strain>
    </source>
</reference>
<evidence type="ECO:0000256" key="1">
    <source>
        <dbReference type="ARBA" id="ARBA00001946"/>
    </source>
</evidence>
<comment type="similarity">
    <text evidence="2 6">Belongs to the FPP/GGPP synthase family.</text>
</comment>